<protein>
    <submittedName>
        <fullName evidence="1">LINC01788 isoform 2</fullName>
    </submittedName>
</protein>
<proteinExistence type="predicted"/>
<organism evidence="1 2">
    <name type="scientific">Pan troglodytes</name>
    <name type="common">Chimpanzee</name>
    <dbReference type="NCBI Taxonomy" id="9598"/>
    <lineage>
        <taxon>Eukaryota</taxon>
        <taxon>Metazoa</taxon>
        <taxon>Chordata</taxon>
        <taxon>Craniata</taxon>
        <taxon>Vertebrata</taxon>
        <taxon>Euteleostomi</taxon>
        <taxon>Mammalia</taxon>
        <taxon>Eutheria</taxon>
        <taxon>Euarchontoglires</taxon>
        <taxon>Primates</taxon>
        <taxon>Haplorrhini</taxon>
        <taxon>Catarrhini</taxon>
        <taxon>Hominidae</taxon>
        <taxon>Pan</taxon>
    </lineage>
</organism>
<accession>A0A2J8NH64</accession>
<comment type="caution">
    <text evidence="1">The sequence shown here is derived from an EMBL/GenBank/DDBJ whole genome shotgun (WGS) entry which is preliminary data.</text>
</comment>
<dbReference type="EMBL" id="NBAG03000229">
    <property type="protein sequence ID" value="PNI71099.1"/>
    <property type="molecule type" value="Genomic_DNA"/>
</dbReference>
<gene>
    <name evidence="1" type="ORF">CK820_G0010307</name>
</gene>
<dbReference type="Proteomes" id="UP000236370">
    <property type="component" value="Unassembled WGS sequence"/>
</dbReference>
<sequence length="112" mass="13018">MAAHEIWCRDSDQGTSLGRSIPCPPALCSMKKIHLRPGVLRPTSPRNISLILNQEYSSWASWREHIVGCLMCLALRIFGYKEWETTQVKLNKNRRHQMQVKGRKLQNQFNNI</sequence>
<dbReference type="AlphaFoldDB" id="A0A2J8NH64"/>
<reference evidence="1 2" key="1">
    <citation type="submission" date="2017-12" db="EMBL/GenBank/DDBJ databases">
        <title>High-resolution comparative analysis of great ape genomes.</title>
        <authorList>
            <person name="Pollen A."/>
            <person name="Hastie A."/>
            <person name="Hormozdiari F."/>
            <person name="Dougherty M."/>
            <person name="Liu R."/>
            <person name="Chaisson M."/>
            <person name="Hoppe E."/>
            <person name="Hill C."/>
            <person name="Pang A."/>
            <person name="Hillier L."/>
            <person name="Baker C."/>
            <person name="Armstrong J."/>
            <person name="Shendure J."/>
            <person name="Paten B."/>
            <person name="Wilson R."/>
            <person name="Chao H."/>
            <person name="Schneider V."/>
            <person name="Ventura M."/>
            <person name="Kronenberg Z."/>
            <person name="Murali S."/>
            <person name="Gordon D."/>
            <person name="Cantsilieris S."/>
            <person name="Munson K."/>
            <person name="Nelson B."/>
            <person name="Raja A."/>
            <person name="Underwood J."/>
            <person name="Diekhans M."/>
            <person name="Fiddes I."/>
            <person name="Haussler D."/>
            <person name="Eichler E."/>
        </authorList>
    </citation>
    <scope>NUCLEOTIDE SEQUENCE [LARGE SCALE GENOMIC DNA]</scope>
    <source>
        <strain evidence="1">Yerkes chimp pedigree #C0471</strain>
    </source>
</reference>
<name>A0A2J8NH64_PANTR</name>
<evidence type="ECO:0000313" key="2">
    <source>
        <dbReference type="Proteomes" id="UP000236370"/>
    </source>
</evidence>
<evidence type="ECO:0000313" key="1">
    <source>
        <dbReference type="EMBL" id="PNI71099.1"/>
    </source>
</evidence>